<evidence type="ECO:0000313" key="3">
    <source>
        <dbReference type="Proteomes" id="UP000563094"/>
    </source>
</evidence>
<organism evidence="2 3">
    <name type="scientific">Rufibacter quisquiliarum</name>
    <dbReference type="NCBI Taxonomy" id="1549639"/>
    <lineage>
        <taxon>Bacteria</taxon>
        <taxon>Pseudomonadati</taxon>
        <taxon>Bacteroidota</taxon>
        <taxon>Cytophagia</taxon>
        <taxon>Cytophagales</taxon>
        <taxon>Hymenobacteraceae</taxon>
        <taxon>Rufibacter</taxon>
    </lineage>
</organism>
<dbReference type="Proteomes" id="UP000563094">
    <property type="component" value="Unassembled WGS sequence"/>
</dbReference>
<dbReference type="Gene3D" id="3.90.550.10">
    <property type="entry name" value="Spore Coat Polysaccharide Biosynthesis Protein SpsA, Chain A"/>
    <property type="match status" value="1"/>
</dbReference>
<evidence type="ECO:0000313" key="2">
    <source>
        <dbReference type="EMBL" id="MBA9079483.1"/>
    </source>
</evidence>
<protein>
    <submittedName>
        <fullName evidence="2">NDP-sugar pyrophosphorylase family protein</fullName>
    </submittedName>
</protein>
<comment type="caution">
    <text evidence="2">The sequence shown here is derived from an EMBL/GenBank/DDBJ whole genome shotgun (WGS) entry which is preliminary data.</text>
</comment>
<sequence length="306" mass="33928">MEVKPTLVVLAAGMASRYGSLKQIDGFGPNGETIIDYSIYDAVRAGFGKVIFIIRKSIEEEFRAVMLNKFSDKIAVEYVLQELAVLPDGLTVPENRVKPWGTAHAVWVAREKLQEPFAVINGDDFYGAKSFQIIADFLRSGQPCGLVGYQLANTLSEHGAVSRGICEVDADGTLRSITEQTHIERKEQHIVAIRADGEEIPLAPDQIVSMNLMGFSPSLLPYFEQYLKEFINEQGHQPKAEFYLPSVVDRLVKAGVVKVNVLPTPEKWFGVTYPADKPVATKSLGQLVAQGVYPKNLWNRSLETVE</sequence>
<proteinExistence type="predicted"/>
<keyword evidence="3" id="KW-1185">Reference proteome</keyword>
<reference evidence="2 3" key="1">
    <citation type="submission" date="2020-08" db="EMBL/GenBank/DDBJ databases">
        <title>Genomic Encyclopedia of Type Strains, Phase IV (KMG-IV): sequencing the most valuable type-strain genomes for metagenomic binning, comparative biology and taxonomic classification.</title>
        <authorList>
            <person name="Goeker M."/>
        </authorList>
    </citation>
    <scope>NUCLEOTIDE SEQUENCE [LARGE SCALE GENOMIC DNA]</scope>
    <source>
        <strain evidence="2 3">DSM 29854</strain>
    </source>
</reference>
<dbReference type="InterPro" id="IPR005835">
    <property type="entry name" value="NTP_transferase_dom"/>
</dbReference>
<name>A0A839GNG5_9BACT</name>
<dbReference type="SUPFAM" id="SSF53448">
    <property type="entry name" value="Nucleotide-diphospho-sugar transferases"/>
    <property type="match status" value="1"/>
</dbReference>
<evidence type="ECO:0000259" key="1">
    <source>
        <dbReference type="Pfam" id="PF00483"/>
    </source>
</evidence>
<feature type="domain" description="Nucleotidyl transferase" evidence="1">
    <location>
        <begin position="31"/>
        <end position="179"/>
    </location>
</feature>
<accession>A0A839GNG5</accession>
<dbReference type="EMBL" id="JACJIQ010000023">
    <property type="protein sequence ID" value="MBA9079483.1"/>
    <property type="molecule type" value="Genomic_DNA"/>
</dbReference>
<dbReference type="RefSeq" id="WP_182514362.1">
    <property type="nucleotide sequence ID" value="NZ_JACJIQ010000023.1"/>
</dbReference>
<dbReference type="InterPro" id="IPR029044">
    <property type="entry name" value="Nucleotide-diphossugar_trans"/>
</dbReference>
<gene>
    <name evidence="2" type="ORF">FHS90_004221</name>
</gene>
<dbReference type="AlphaFoldDB" id="A0A839GNG5"/>
<dbReference type="Pfam" id="PF00483">
    <property type="entry name" value="NTP_transferase"/>
    <property type="match status" value="1"/>
</dbReference>